<dbReference type="CDD" id="cd00195">
    <property type="entry name" value="UBCc_UEV"/>
    <property type="match status" value="1"/>
</dbReference>
<comment type="caution">
    <text evidence="3">The sequence shown here is derived from an EMBL/GenBank/DDBJ whole genome shotgun (WGS) entry which is preliminary data.</text>
</comment>
<evidence type="ECO:0000313" key="4">
    <source>
        <dbReference type="Proteomes" id="UP000280296"/>
    </source>
</evidence>
<dbReference type="InterPro" id="IPR000608">
    <property type="entry name" value="UBC"/>
</dbReference>
<reference evidence="3 4" key="2">
    <citation type="submission" date="2019-01" db="EMBL/GenBank/DDBJ databases">
        <title>Tautonia sociabilis, a novel thermotolerant planctomycete of Isosphaeraceae family, isolated from a 4000 m deep subterranean habitat.</title>
        <authorList>
            <person name="Kovaleva O.L."/>
            <person name="Elcheninov A.G."/>
            <person name="Van Heerden E."/>
            <person name="Toshchakov S.V."/>
            <person name="Novikov A."/>
            <person name="Bonch-Osmolovskaya E.A."/>
            <person name="Kublanov I.V."/>
        </authorList>
    </citation>
    <scope>NUCLEOTIDE SEQUENCE [LARGE SCALE GENOMIC DNA]</scope>
    <source>
        <strain evidence="3 4">GM2012</strain>
    </source>
</reference>
<evidence type="ECO:0000256" key="1">
    <source>
        <dbReference type="SAM" id="MobiDB-lite"/>
    </source>
</evidence>
<feature type="region of interest" description="Disordered" evidence="1">
    <location>
        <begin position="187"/>
        <end position="217"/>
    </location>
</feature>
<dbReference type="Gene3D" id="3.10.110.10">
    <property type="entry name" value="Ubiquitin Conjugating Enzyme"/>
    <property type="match status" value="1"/>
</dbReference>
<dbReference type="EMBL" id="RYZH01000005">
    <property type="protein sequence ID" value="RUL89099.1"/>
    <property type="molecule type" value="Genomic_DNA"/>
</dbReference>
<accession>A0A432MPB5</accession>
<dbReference type="SUPFAM" id="SSF54495">
    <property type="entry name" value="UBC-like"/>
    <property type="match status" value="1"/>
</dbReference>
<dbReference type="Proteomes" id="UP000280296">
    <property type="component" value="Unassembled WGS sequence"/>
</dbReference>
<feature type="domain" description="UBC core" evidence="2">
    <location>
        <begin position="42"/>
        <end position="121"/>
    </location>
</feature>
<evidence type="ECO:0000313" key="3">
    <source>
        <dbReference type="EMBL" id="RUL89099.1"/>
    </source>
</evidence>
<feature type="compositionally biased region" description="Basic and acidic residues" evidence="1">
    <location>
        <begin position="196"/>
        <end position="210"/>
    </location>
</feature>
<organism evidence="3 4">
    <name type="scientific">Tautonia sociabilis</name>
    <dbReference type="NCBI Taxonomy" id="2080755"/>
    <lineage>
        <taxon>Bacteria</taxon>
        <taxon>Pseudomonadati</taxon>
        <taxon>Planctomycetota</taxon>
        <taxon>Planctomycetia</taxon>
        <taxon>Isosphaerales</taxon>
        <taxon>Isosphaeraceae</taxon>
        <taxon>Tautonia</taxon>
    </lineage>
</organism>
<proteinExistence type="predicted"/>
<dbReference type="AlphaFoldDB" id="A0A432MPB5"/>
<reference evidence="3 4" key="1">
    <citation type="submission" date="2018-12" db="EMBL/GenBank/DDBJ databases">
        <authorList>
            <person name="Toschakov S.V."/>
        </authorList>
    </citation>
    <scope>NUCLEOTIDE SEQUENCE [LARGE SCALE GENOMIC DNA]</scope>
    <source>
        <strain evidence="3 4">GM2012</strain>
    </source>
</reference>
<keyword evidence="4" id="KW-1185">Reference proteome</keyword>
<evidence type="ECO:0000259" key="2">
    <source>
        <dbReference type="Pfam" id="PF00179"/>
    </source>
</evidence>
<gene>
    <name evidence="3" type="ORF">TsocGM_04090</name>
</gene>
<dbReference type="Pfam" id="PF00179">
    <property type="entry name" value="UQ_con"/>
    <property type="match status" value="1"/>
</dbReference>
<dbReference type="GO" id="GO:0016874">
    <property type="term" value="F:ligase activity"/>
    <property type="evidence" value="ECO:0007669"/>
    <property type="project" value="UniProtKB-KW"/>
</dbReference>
<protein>
    <submittedName>
        <fullName evidence="3">Ubiquitin--protein ligase</fullName>
    </submittedName>
</protein>
<keyword evidence="3" id="KW-0436">Ligase</keyword>
<sequence length="217" mass="25038">MERLRDESTIFRFGAQGDPPQRYLIEFHGRSLARERGKVIEWQTHQVEVKLGASYPRTMPELRWLSPIFHPNISEIGLVCLGGYNTHWVPSLQLDELCEMLWDMARFHNYDLRSPYNREAALWAASQATFAFPMDDRPLRDLRAAKGREAVVSRPESFNRRSGISEPASLSAPSFLSEEEPIFILDTDLIGPSQQERARRSEPPSRREPPPEVMFLD</sequence>
<dbReference type="InterPro" id="IPR016135">
    <property type="entry name" value="UBQ-conjugating_enzyme/RWD"/>
</dbReference>
<name>A0A432MPB5_9BACT</name>
<dbReference type="OrthoDB" id="5428193at2"/>